<reference evidence="4 6" key="2">
    <citation type="journal article" date="2013" name="Nature">
        <title>Insights into bilaterian evolution from three spiralian genomes.</title>
        <authorList>
            <person name="Simakov O."/>
            <person name="Marletaz F."/>
            <person name="Cho S.J."/>
            <person name="Edsinger-Gonzales E."/>
            <person name="Havlak P."/>
            <person name="Hellsten U."/>
            <person name="Kuo D.H."/>
            <person name="Larsson T."/>
            <person name="Lv J."/>
            <person name="Arendt D."/>
            <person name="Savage R."/>
            <person name="Osoegawa K."/>
            <person name="de Jong P."/>
            <person name="Grimwood J."/>
            <person name="Chapman J.A."/>
            <person name="Shapiro H."/>
            <person name="Aerts A."/>
            <person name="Otillar R.P."/>
            <person name="Terry A.Y."/>
            <person name="Boore J.L."/>
            <person name="Grigoriev I.V."/>
            <person name="Lindberg D.R."/>
            <person name="Seaver E.C."/>
            <person name="Weisblat D.A."/>
            <person name="Putnam N.H."/>
            <person name="Rokhsar D.S."/>
        </authorList>
    </citation>
    <scope>NUCLEOTIDE SEQUENCE</scope>
</reference>
<protein>
    <recommendedName>
        <fullName evidence="3">C2H2-type domain-containing protein</fullName>
    </recommendedName>
</protein>
<evidence type="ECO:0000259" key="3">
    <source>
        <dbReference type="PROSITE" id="PS50157"/>
    </source>
</evidence>
<dbReference type="EnsemblMetazoa" id="HelroT175437">
    <property type="protein sequence ID" value="HelroP175437"/>
    <property type="gene ID" value="HelroG175437"/>
</dbReference>
<dbReference type="EMBL" id="KB096864">
    <property type="protein sequence ID" value="ESO00938.1"/>
    <property type="molecule type" value="Genomic_DNA"/>
</dbReference>
<dbReference type="PROSITE" id="PS50157">
    <property type="entry name" value="ZINC_FINGER_C2H2_2"/>
    <property type="match status" value="1"/>
</dbReference>
<reference evidence="5" key="3">
    <citation type="submission" date="2015-06" db="UniProtKB">
        <authorList>
            <consortium name="EnsemblMetazoa"/>
        </authorList>
    </citation>
    <scope>IDENTIFICATION</scope>
</reference>
<proteinExistence type="predicted"/>
<dbReference type="GeneID" id="20205394"/>
<evidence type="ECO:0000256" key="1">
    <source>
        <dbReference type="PROSITE-ProRule" id="PRU00042"/>
    </source>
</evidence>
<keyword evidence="1" id="KW-0479">Metal-binding</keyword>
<dbReference type="GO" id="GO:0008270">
    <property type="term" value="F:zinc ion binding"/>
    <property type="evidence" value="ECO:0007669"/>
    <property type="project" value="UniProtKB-KW"/>
</dbReference>
<dbReference type="eggNOG" id="ENOG502S45W">
    <property type="taxonomic scope" value="Eukaryota"/>
</dbReference>
<dbReference type="InterPro" id="IPR052797">
    <property type="entry name" value="RegFact_GeneExpr_CellDeath"/>
</dbReference>
<evidence type="ECO:0000313" key="6">
    <source>
        <dbReference type="Proteomes" id="UP000015101"/>
    </source>
</evidence>
<dbReference type="HOGENOM" id="CLU_278892_0_0_1"/>
<evidence type="ECO:0000313" key="5">
    <source>
        <dbReference type="EnsemblMetazoa" id="HelroP175437"/>
    </source>
</evidence>
<organism evidence="5 6">
    <name type="scientific">Helobdella robusta</name>
    <name type="common">Californian leech</name>
    <dbReference type="NCBI Taxonomy" id="6412"/>
    <lineage>
        <taxon>Eukaryota</taxon>
        <taxon>Metazoa</taxon>
        <taxon>Spiralia</taxon>
        <taxon>Lophotrochozoa</taxon>
        <taxon>Annelida</taxon>
        <taxon>Clitellata</taxon>
        <taxon>Hirudinea</taxon>
        <taxon>Rhynchobdellida</taxon>
        <taxon>Glossiphoniidae</taxon>
        <taxon>Helobdella</taxon>
    </lineage>
</organism>
<gene>
    <name evidence="5" type="primary">20205394</name>
    <name evidence="4" type="ORF">HELRODRAFT_175437</name>
</gene>
<dbReference type="EMBL" id="AMQM01005280">
    <property type="status" value="NOT_ANNOTATED_CDS"/>
    <property type="molecule type" value="Genomic_DNA"/>
</dbReference>
<dbReference type="InterPro" id="IPR013087">
    <property type="entry name" value="Znf_C2H2_type"/>
</dbReference>
<dbReference type="CTD" id="20205394"/>
<dbReference type="OrthoDB" id="10031901at2759"/>
<feature type="compositionally biased region" description="Low complexity" evidence="2">
    <location>
        <begin position="863"/>
        <end position="879"/>
    </location>
</feature>
<feature type="region of interest" description="Disordered" evidence="2">
    <location>
        <begin position="863"/>
        <end position="883"/>
    </location>
</feature>
<keyword evidence="1" id="KW-0862">Zinc</keyword>
<dbReference type="KEGG" id="hro:HELRODRAFT_175437"/>
<dbReference type="PANTHER" id="PTHR33936">
    <property type="entry name" value="PROTEIN CBG17840"/>
    <property type="match status" value="1"/>
</dbReference>
<feature type="region of interest" description="Disordered" evidence="2">
    <location>
        <begin position="565"/>
        <end position="584"/>
    </location>
</feature>
<dbReference type="STRING" id="6412.T1F995"/>
<dbReference type="PROSITE" id="PS00028">
    <property type="entry name" value="ZINC_FINGER_C2H2_1"/>
    <property type="match status" value="1"/>
</dbReference>
<dbReference type="InParanoid" id="T1F995"/>
<dbReference type="RefSeq" id="XP_009021109.1">
    <property type="nucleotide sequence ID" value="XM_009022861.1"/>
</dbReference>
<reference evidence="6" key="1">
    <citation type="submission" date="2012-12" db="EMBL/GenBank/DDBJ databases">
        <authorList>
            <person name="Hellsten U."/>
            <person name="Grimwood J."/>
            <person name="Chapman J.A."/>
            <person name="Shapiro H."/>
            <person name="Aerts A."/>
            <person name="Otillar R.P."/>
            <person name="Terry A.Y."/>
            <person name="Boore J.L."/>
            <person name="Simakov O."/>
            <person name="Marletaz F."/>
            <person name="Cho S.-J."/>
            <person name="Edsinger-Gonzales E."/>
            <person name="Havlak P."/>
            <person name="Kuo D.-H."/>
            <person name="Larsson T."/>
            <person name="Lv J."/>
            <person name="Arendt D."/>
            <person name="Savage R."/>
            <person name="Osoegawa K."/>
            <person name="de Jong P."/>
            <person name="Lindberg D.R."/>
            <person name="Seaver E.C."/>
            <person name="Weisblat D.A."/>
            <person name="Putnam N.H."/>
            <person name="Grigoriev I.V."/>
            <person name="Rokhsar D.S."/>
        </authorList>
    </citation>
    <scope>NUCLEOTIDE SEQUENCE</scope>
</reference>
<keyword evidence="6" id="KW-1185">Reference proteome</keyword>
<evidence type="ECO:0000313" key="4">
    <source>
        <dbReference type="EMBL" id="ESO00938.1"/>
    </source>
</evidence>
<name>T1F995_HELRO</name>
<feature type="domain" description="C2H2-type" evidence="3">
    <location>
        <begin position="5"/>
        <end position="28"/>
    </location>
</feature>
<keyword evidence="1" id="KW-0863">Zinc-finger</keyword>
<evidence type="ECO:0000256" key="2">
    <source>
        <dbReference type="SAM" id="MobiDB-lite"/>
    </source>
</evidence>
<sequence>MNNKLKCTQCFKKFRNIFSLKTHGRKYHGMYSRQSMHCFDSNCNFLCSKLSQYISHLNDKHEMNVNFELLWFSNEKEFSDWLIKIEQETPCNFLKDKEIINSDVLKTSYYYCSRSGKYRSNSFKSKKRQTKSQGTCKIHNTCPAHFIKYLKKDDGSITIRYVSTHLCFSNRFQQLGHIRLSKFDKKWVLDRLIKNFPFSKILNEARLAARDTAVTDRRHLLTIQDIHNIARANKIKTLRKKYSHKKNEPASYTSPDGSQPTLDLLLAAYKNSSSVTNSLIQKIVNESKILLYKQQNSQNFDIIDDKLMKSLSSPVVGMCCNNNDDFIFACLILSNNTLIEDFEAFNYIYIDQTPINITINEDDASDAANNNNNSNINNDNYIGQNTAITLAPLESRFCITTLAASKQGSRFIPFAFMLSREEDDAIIELFFRAIHANLGRLKCSFFVGGLFSEVCYRIWTDVFSDRPKRIFCRILLEQDLKNCLKSLIKGNKNVGQSAYQKLKKLMLDDADDDDGGDKIQYVTKLNQLFSELGLSCETSQLADHFHKRFLPYVQKWTRFFNKSSPATLSTPVSTSSPSLLPPSSSSSFLTSSSSSSSSFSAVNREVNSTQIRQFFNTFLIEKNLSVDSAIWMVLTAIHSHKYDHLTAICKGKTQDNNSEIERIHDEMTSLNPNSILLTKDDDHWFVRSENPDFHFYEVTRSVNRCHCQVKCGRCQVCIHNFACTCHIPDSENDVRQMCKHIHLLCSQQKSKSSLIERLKLNSKKFTGNESNQPQNSYLNVCKSLEGLKHACNGCQSSEILEMINQSVNSMIQVAKNCTGKYLKQEPLNNASGQRGTIKREVKLATANELNKKFVIFPNRKNFSRSSSGGCSSNENYGNNENDDNESVDLGIVNLFNHLKSYSKNSTATKSGAATTSTTSSESIVVLSDYSSNSNNNSVLINNNNIDHNSLMNHNEDLNLRNKLIELEKEKIKDGGVKVVLSQQQQLLLPQLSRQEHLQQLLRLQQGHEQLQQLLQLQQHHEQQQQKQQNHPHRLSNQYIFQTQNTFLNNHHHQQQQHQQQQLLLPLLNLQPTTFDSVFNATGTHSLPTTTKPQFILLYPADGNNNSNNRIVISNNNNINNNVTNNNNDITNL</sequence>
<accession>T1F995</accession>
<dbReference type="PANTHER" id="PTHR33936:SF24">
    <property type="entry name" value="C2H2-TYPE DOMAIN-CONTAINING PROTEIN"/>
    <property type="match status" value="1"/>
</dbReference>
<dbReference type="Proteomes" id="UP000015101">
    <property type="component" value="Unassembled WGS sequence"/>
</dbReference>
<dbReference type="AlphaFoldDB" id="T1F995"/>